<dbReference type="Proteomes" id="UP000023152">
    <property type="component" value="Unassembled WGS sequence"/>
</dbReference>
<feature type="non-terminal residue" evidence="1">
    <location>
        <position position="1"/>
    </location>
</feature>
<gene>
    <name evidence="1" type="ORF">RFI_33261</name>
</gene>
<protein>
    <submittedName>
        <fullName evidence="1">Uncharacterized protein</fullName>
    </submittedName>
</protein>
<name>X6LRV9_RETFI</name>
<keyword evidence="2" id="KW-1185">Reference proteome</keyword>
<sequence length="176" mass="20607">VRLCIRISEISSENLLCYTELVQYQQLFKFCEEDCQKELEDIEISEWDGKLVKCEDNGIEIIPLSEIICSVLSVERQSQITSVTILQLYDIARQLATKYLENKSSYQINISEMDRNYILHAFDQGDNPRDAITAANVRFFYALFRDCVREMYFLMNGAFTRFVFTNEYEQIKGDLA</sequence>
<reference evidence="1 2" key="1">
    <citation type="journal article" date="2013" name="Curr. Biol.">
        <title>The Genome of the Foraminiferan Reticulomyxa filosa.</title>
        <authorList>
            <person name="Glockner G."/>
            <person name="Hulsmann N."/>
            <person name="Schleicher M."/>
            <person name="Noegel A.A."/>
            <person name="Eichinger L."/>
            <person name="Gallinger C."/>
            <person name="Pawlowski J."/>
            <person name="Sierra R."/>
            <person name="Euteneuer U."/>
            <person name="Pillet L."/>
            <person name="Moustafa A."/>
            <person name="Platzer M."/>
            <person name="Groth M."/>
            <person name="Szafranski K."/>
            <person name="Schliwa M."/>
        </authorList>
    </citation>
    <scope>NUCLEOTIDE SEQUENCE [LARGE SCALE GENOMIC DNA]</scope>
</reference>
<dbReference type="EMBL" id="ASPP01030082">
    <property type="protein sequence ID" value="ETO04141.1"/>
    <property type="molecule type" value="Genomic_DNA"/>
</dbReference>
<proteinExistence type="predicted"/>
<evidence type="ECO:0000313" key="1">
    <source>
        <dbReference type="EMBL" id="ETO04141.1"/>
    </source>
</evidence>
<dbReference type="InterPro" id="IPR044926">
    <property type="entry name" value="RGS_subdomain_2"/>
</dbReference>
<accession>X6LRV9</accession>
<comment type="caution">
    <text evidence="1">The sequence shown here is derived from an EMBL/GenBank/DDBJ whole genome shotgun (WGS) entry which is preliminary data.</text>
</comment>
<dbReference type="InterPro" id="IPR036305">
    <property type="entry name" value="RGS_sf"/>
</dbReference>
<dbReference type="SUPFAM" id="SSF48097">
    <property type="entry name" value="Regulator of G-protein signaling, RGS"/>
    <property type="match status" value="1"/>
</dbReference>
<dbReference type="AlphaFoldDB" id="X6LRV9"/>
<evidence type="ECO:0000313" key="2">
    <source>
        <dbReference type="Proteomes" id="UP000023152"/>
    </source>
</evidence>
<organism evidence="1 2">
    <name type="scientific">Reticulomyxa filosa</name>
    <dbReference type="NCBI Taxonomy" id="46433"/>
    <lineage>
        <taxon>Eukaryota</taxon>
        <taxon>Sar</taxon>
        <taxon>Rhizaria</taxon>
        <taxon>Retaria</taxon>
        <taxon>Foraminifera</taxon>
        <taxon>Monothalamids</taxon>
        <taxon>Reticulomyxidae</taxon>
        <taxon>Reticulomyxa</taxon>
    </lineage>
</organism>
<dbReference type="Gene3D" id="1.10.167.10">
    <property type="entry name" value="Regulator of G-protein Signalling 4, domain 2"/>
    <property type="match status" value="1"/>
</dbReference>